<name>A0A7G6E1G0_THEFR</name>
<dbReference type="Proteomes" id="UP000515847">
    <property type="component" value="Chromosome"/>
</dbReference>
<dbReference type="Pfam" id="PF21113">
    <property type="entry name" value="LarA_C"/>
    <property type="match status" value="1"/>
</dbReference>
<proteinExistence type="predicted"/>
<evidence type="ECO:0000259" key="2">
    <source>
        <dbReference type="Pfam" id="PF21113"/>
    </source>
</evidence>
<keyword evidence="4" id="KW-1185">Reference proteome</keyword>
<dbReference type="InterPro" id="IPR048068">
    <property type="entry name" value="LarA-like"/>
</dbReference>
<protein>
    <submittedName>
        <fullName evidence="3">Nickel-dependent lactate racemase</fullName>
    </submittedName>
</protein>
<dbReference type="Gene3D" id="3.90.226.30">
    <property type="match status" value="1"/>
</dbReference>
<accession>A0A7G6E1G0</accession>
<dbReference type="PANTHER" id="PTHR33171:SF17">
    <property type="entry name" value="LARA-LIKE N-TERMINAL DOMAIN-CONTAINING PROTEIN"/>
    <property type="match status" value="1"/>
</dbReference>
<evidence type="ECO:0000313" key="4">
    <source>
        <dbReference type="Proteomes" id="UP000515847"/>
    </source>
</evidence>
<dbReference type="PANTHER" id="PTHR33171">
    <property type="entry name" value="LAR_N DOMAIN-CONTAINING PROTEIN"/>
    <property type="match status" value="1"/>
</dbReference>
<sequence length="430" mass="47362">MAEKHFKLKYGSIYLPLELKEENILHILEGQDLEPITDLEAAVNEILDNPLGTEPFNHIFASGQKVVIVVSDVTRLWVKTSLFLPFIIKRLNQLGITDDAITILVATGTHREESESELRAIVGTDIFQRIKVIDHICDQRENLVYVGTTSRGTEVEVNRFLLEADRVILTGGIVHHLMAGFGGGRKSIVPGVASKKTIAQNHLHALDPQAKKSNPLIGVGALRYNPLHEDMVEATALVNPDFLVNSIIDTKGQIVKLVGGHWLKAWEEGCRWCDDNFGITINEQADLVIASCGGYPKDMNLYQSTKSLFNAAKAVKPDGVMILITECREGAGADEFFGWSKFLLDDTIDQELRHNFTIPGYVFFAAVETAQKCKVILVSQISPEDVKPMGFHAVPDLQEALSIAYGILGPNPVTILMPYAGSTVPLFPPV</sequence>
<organism evidence="3 4">
    <name type="scientific">Thermanaerosceptrum fracticalcis</name>
    <dbReference type="NCBI Taxonomy" id="1712410"/>
    <lineage>
        <taxon>Bacteria</taxon>
        <taxon>Bacillati</taxon>
        <taxon>Bacillota</taxon>
        <taxon>Clostridia</taxon>
        <taxon>Eubacteriales</taxon>
        <taxon>Peptococcaceae</taxon>
        <taxon>Thermanaerosceptrum</taxon>
    </lineage>
</organism>
<reference evidence="3 4" key="1">
    <citation type="journal article" date="2019" name="Front. Microbiol.">
        <title>Thermoanaerosceptrum fracticalcis gen. nov. sp. nov., a Novel Fumarate-Fermenting Microorganism From a Deep Fractured Carbonate Aquifer of the US Great Basin.</title>
        <authorList>
            <person name="Hamilton-Brehm S.D."/>
            <person name="Stewart L.E."/>
            <person name="Zavarin M."/>
            <person name="Caldwell M."/>
            <person name="Lawson P.A."/>
            <person name="Onstott T.C."/>
            <person name="Grzymski J."/>
            <person name="Neveux I."/>
            <person name="Lollar B.S."/>
            <person name="Russell C.E."/>
            <person name="Moser D.P."/>
        </authorList>
    </citation>
    <scope>NUCLEOTIDE SEQUENCE [LARGE SCALE GENOMIC DNA]</scope>
    <source>
        <strain evidence="3 4">DRI-13</strain>
    </source>
</reference>
<dbReference type="EMBL" id="CP045798">
    <property type="protein sequence ID" value="QNB45914.1"/>
    <property type="molecule type" value="Genomic_DNA"/>
</dbReference>
<feature type="domain" description="Lactate racemase C-terminal" evidence="2">
    <location>
        <begin position="283"/>
        <end position="416"/>
    </location>
</feature>
<dbReference type="InterPro" id="IPR018657">
    <property type="entry name" value="LarA-like_N"/>
</dbReference>
<feature type="domain" description="LarA-like N-terminal" evidence="1">
    <location>
        <begin position="10"/>
        <end position="210"/>
    </location>
</feature>
<dbReference type="OrthoDB" id="9770545at2"/>
<gene>
    <name evidence="3" type="primary">larA</name>
    <name evidence="3" type="ORF">BR63_06065</name>
</gene>
<dbReference type="RefSeq" id="WP_034422796.1">
    <property type="nucleotide sequence ID" value="NZ_CP045798.1"/>
</dbReference>
<dbReference type="InterPro" id="IPR047926">
    <property type="entry name" value="Ni_dep_LarA"/>
</dbReference>
<dbReference type="NCBIfam" id="NF033504">
    <property type="entry name" value="Ni_dep_LarA"/>
    <property type="match status" value="1"/>
</dbReference>
<dbReference type="InterPro" id="IPR043166">
    <property type="entry name" value="LarA-like_C"/>
</dbReference>
<dbReference type="GO" id="GO:0050043">
    <property type="term" value="F:lactate racemase activity"/>
    <property type="evidence" value="ECO:0007669"/>
    <property type="project" value="InterPro"/>
</dbReference>
<dbReference type="Gene3D" id="3.40.50.11440">
    <property type="match status" value="1"/>
</dbReference>
<dbReference type="InterPro" id="IPR048520">
    <property type="entry name" value="LarA_C"/>
</dbReference>
<evidence type="ECO:0000313" key="3">
    <source>
        <dbReference type="EMBL" id="QNB45914.1"/>
    </source>
</evidence>
<evidence type="ECO:0000259" key="1">
    <source>
        <dbReference type="Pfam" id="PF09861"/>
    </source>
</evidence>
<dbReference type="AlphaFoldDB" id="A0A7G6E1G0"/>
<dbReference type="KEGG" id="tfr:BR63_06065"/>
<dbReference type="Pfam" id="PF09861">
    <property type="entry name" value="Lar_N"/>
    <property type="match status" value="1"/>
</dbReference>